<sequence length="113" mass="12727">MSRTQLLKGILDACIMTVIREQPVYGYELALKLQDAGLPEITQGTIYPVLLRLQKKGYITSEQRESPAGPKRKYYFLTSEGEIELENIADEWENIVIPVNKLLGKGDVNNGDD</sequence>
<dbReference type="PANTHER" id="PTHR33169:SF14">
    <property type="entry name" value="TRANSCRIPTIONAL REGULATOR RV3488"/>
    <property type="match status" value="1"/>
</dbReference>
<proteinExistence type="predicted"/>
<dbReference type="InterPro" id="IPR052509">
    <property type="entry name" value="Metal_resp_DNA-bind_regulator"/>
</dbReference>
<gene>
    <name evidence="2" type="ORF">SAMN05216216_11122</name>
</gene>
<evidence type="ECO:0000259" key="1">
    <source>
        <dbReference type="Pfam" id="PF03551"/>
    </source>
</evidence>
<feature type="domain" description="Transcription regulator PadR N-terminal" evidence="1">
    <location>
        <begin position="15"/>
        <end position="86"/>
    </location>
</feature>
<accession>A0A1G9F8F2</accession>
<dbReference type="AlphaFoldDB" id="A0A1G9F8F2"/>
<organism evidence="2 3">
    <name type="scientific">Lacicoccus qingdaonensis</name>
    <dbReference type="NCBI Taxonomy" id="576118"/>
    <lineage>
        <taxon>Bacteria</taxon>
        <taxon>Bacillati</taxon>
        <taxon>Bacillota</taxon>
        <taxon>Bacilli</taxon>
        <taxon>Bacillales</taxon>
        <taxon>Salinicoccaceae</taxon>
        <taxon>Lacicoccus</taxon>
    </lineage>
</organism>
<dbReference type="Pfam" id="PF03551">
    <property type="entry name" value="PadR"/>
    <property type="match status" value="1"/>
</dbReference>
<dbReference type="Proteomes" id="UP000199008">
    <property type="component" value="Unassembled WGS sequence"/>
</dbReference>
<dbReference type="InterPro" id="IPR036388">
    <property type="entry name" value="WH-like_DNA-bd_sf"/>
</dbReference>
<dbReference type="Gene3D" id="1.10.10.10">
    <property type="entry name" value="Winged helix-like DNA-binding domain superfamily/Winged helix DNA-binding domain"/>
    <property type="match status" value="1"/>
</dbReference>
<dbReference type="InterPro" id="IPR005149">
    <property type="entry name" value="Tscrpt_reg_PadR_N"/>
</dbReference>
<evidence type="ECO:0000313" key="2">
    <source>
        <dbReference type="EMBL" id="SDK84473.1"/>
    </source>
</evidence>
<dbReference type="STRING" id="576118.SAMN05216216_11122"/>
<keyword evidence="3" id="KW-1185">Reference proteome</keyword>
<dbReference type="InterPro" id="IPR036390">
    <property type="entry name" value="WH_DNA-bd_sf"/>
</dbReference>
<reference evidence="3" key="1">
    <citation type="submission" date="2016-10" db="EMBL/GenBank/DDBJ databases">
        <authorList>
            <person name="Varghese N."/>
            <person name="Submissions S."/>
        </authorList>
    </citation>
    <scope>NUCLEOTIDE SEQUENCE [LARGE SCALE GENOMIC DNA]</scope>
    <source>
        <strain evidence="3">CGMCC 1.8895</strain>
    </source>
</reference>
<protein>
    <submittedName>
        <fullName evidence="2">PadR family transcriptional regulator, regulatory protein PadR</fullName>
    </submittedName>
</protein>
<evidence type="ECO:0000313" key="3">
    <source>
        <dbReference type="Proteomes" id="UP000199008"/>
    </source>
</evidence>
<dbReference type="PANTHER" id="PTHR33169">
    <property type="entry name" value="PADR-FAMILY TRANSCRIPTIONAL REGULATOR"/>
    <property type="match status" value="1"/>
</dbReference>
<dbReference type="SUPFAM" id="SSF46785">
    <property type="entry name" value="Winged helix' DNA-binding domain"/>
    <property type="match status" value="1"/>
</dbReference>
<name>A0A1G9F8F2_9BACL</name>
<dbReference type="EMBL" id="FNFY01000011">
    <property type="protein sequence ID" value="SDK84473.1"/>
    <property type="molecule type" value="Genomic_DNA"/>
</dbReference>